<dbReference type="CDD" id="cd13570">
    <property type="entry name" value="PBP2_TAXI_TRAP_like_2"/>
    <property type="match status" value="1"/>
</dbReference>
<feature type="chain" id="PRO_5007602398" evidence="1">
    <location>
        <begin position="27"/>
        <end position="333"/>
    </location>
</feature>
<dbReference type="InterPro" id="IPR011852">
    <property type="entry name" value="TRAP_TAXI"/>
</dbReference>
<keyword evidence="1" id="KW-0732">Signal</keyword>
<keyword evidence="3" id="KW-1185">Reference proteome</keyword>
<name>A0A154WFQ7_9PROT</name>
<dbReference type="STRING" id="580166.AUP43_16690"/>
<dbReference type="Gene3D" id="3.40.190.10">
    <property type="entry name" value="Periplasmic binding protein-like II"/>
    <property type="match status" value="2"/>
</dbReference>
<proteinExistence type="predicted"/>
<gene>
    <name evidence="2" type="ORF">AUP43_16690</name>
</gene>
<sequence>MNLKTILCAGVAVTATALLAMSTADAQDKKGWPSSVKVGTASQGGTYFIYGAGWANLVQEKLGINTSSEVTGGPVQNMALVNAGDLQFGMTTMGPGYDGWVGKSPIAPGVEMKNVRATFPMYMTPFQLISLADSGIKGVKDLDGKTVGVGPKGGTPGTYFPLWFKELGLNVKPQYGGASDLAGQVQDGLIDAFAFGAGLPIAAFAQIEAQASANVFAFTTDEQKKIVDAFPSVSPFTIPANTYKSQKEDQHTIAMWNFGIAHKDMPESLVYEVMKVVLENPDRMMQIHKSAADTKVENYKNNSFMWFHPGAVRYYKEKGLTLDQKVLPPENKG</sequence>
<dbReference type="PANTHER" id="PTHR42941">
    <property type="entry name" value="SLL1037 PROTEIN"/>
    <property type="match status" value="1"/>
</dbReference>
<feature type="signal peptide" evidence="1">
    <location>
        <begin position="1"/>
        <end position="26"/>
    </location>
</feature>
<comment type="caution">
    <text evidence="2">The sequence shown here is derived from an EMBL/GenBank/DDBJ whole genome shotgun (WGS) entry which is preliminary data.</text>
</comment>
<dbReference type="RefSeq" id="WP_067552521.1">
    <property type="nucleotide sequence ID" value="NZ_LPXN01000032.1"/>
</dbReference>
<organism evidence="2 3">
    <name type="scientific">Oceanibaculum pacificum</name>
    <dbReference type="NCBI Taxonomy" id="580166"/>
    <lineage>
        <taxon>Bacteria</taxon>
        <taxon>Pseudomonadati</taxon>
        <taxon>Pseudomonadota</taxon>
        <taxon>Alphaproteobacteria</taxon>
        <taxon>Rhodospirillales</taxon>
        <taxon>Oceanibaculaceae</taxon>
        <taxon>Oceanibaculum</taxon>
    </lineage>
</organism>
<dbReference type="Pfam" id="PF16868">
    <property type="entry name" value="NMT1_3"/>
    <property type="match status" value="1"/>
</dbReference>
<dbReference type="Proteomes" id="UP000076400">
    <property type="component" value="Unassembled WGS sequence"/>
</dbReference>
<evidence type="ECO:0000313" key="3">
    <source>
        <dbReference type="Proteomes" id="UP000076400"/>
    </source>
</evidence>
<dbReference type="EMBL" id="LPXN01000032">
    <property type="protein sequence ID" value="KZD12363.1"/>
    <property type="molecule type" value="Genomic_DNA"/>
</dbReference>
<dbReference type="AlphaFoldDB" id="A0A154WFQ7"/>
<evidence type="ECO:0000313" key="2">
    <source>
        <dbReference type="EMBL" id="KZD12363.1"/>
    </source>
</evidence>
<dbReference type="NCBIfam" id="TIGR02122">
    <property type="entry name" value="TRAP_TAXI"/>
    <property type="match status" value="1"/>
</dbReference>
<protein>
    <submittedName>
        <fullName evidence="2">C4-dicarboxylate ABC transporter substrate-binding protein</fullName>
    </submittedName>
</protein>
<dbReference type="SUPFAM" id="SSF53850">
    <property type="entry name" value="Periplasmic binding protein-like II"/>
    <property type="match status" value="1"/>
</dbReference>
<evidence type="ECO:0000256" key="1">
    <source>
        <dbReference type="SAM" id="SignalP"/>
    </source>
</evidence>
<reference evidence="2 3" key="1">
    <citation type="submission" date="2015-12" db="EMBL/GenBank/DDBJ databases">
        <title>Genome sequence of Oceanibaculum pacificum MCCC 1A02656.</title>
        <authorList>
            <person name="Lu L."/>
            <person name="Lai Q."/>
            <person name="Shao Z."/>
            <person name="Qian P."/>
        </authorList>
    </citation>
    <scope>NUCLEOTIDE SEQUENCE [LARGE SCALE GENOMIC DNA]</scope>
    <source>
        <strain evidence="2 3">MCCC 1A02656</strain>
    </source>
</reference>
<accession>A0A154WFQ7</accession>
<dbReference type="OrthoDB" id="8477520at2"/>
<dbReference type="PANTHER" id="PTHR42941:SF1">
    <property type="entry name" value="SLL1037 PROTEIN"/>
    <property type="match status" value="1"/>
</dbReference>